<proteinExistence type="inferred from homology"/>
<accession>A0A210Q9W8</accession>
<keyword evidence="14" id="KW-0862">Zinc</keyword>
<dbReference type="Pfam" id="PF04389">
    <property type="entry name" value="Peptidase_M28"/>
    <property type="match status" value="1"/>
</dbReference>
<keyword evidence="25" id="KW-1185">Reference proteome</keyword>
<dbReference type="GO" id="GO:0006508">
    <property type="term" value="P:proteolysis"/>
    <property type="evidence" value="ECO:0007669"/>
    <property type="project" value="UniProtKB-KW"/>
</dbReference>
<keyword evidence="18" id="KW-0325">Glycoprotein</keyword>
<evidence type="ECO:0000256" key="14">
    <source>
        <dbReference type="ARBA" id="ARBA00022833"/>
    </source>
</evidence>
<comment type="caution">
    <text evidence="24">The sequence shown here is derived from an EMBL/GenBank/DDBJ whole genome shotgun (WGS) entry which is preliminary data.</text>
</comment>
<protein>
    <recommendedName>
        <fullName evidence="6">Carboxypeptidase Q</fullName>
    </recommendedName>
    <alternativeName>
        <fullName evidence="21">Plasma glutamate carboxypeptidase</fullName>
    </alternativeName>
</protein>
<feature type="signal peptide" evidence="22">
    <location>
        <begin position="1"/>
        <end position="24"/>
    </location>
</feature>
<dbReference type="GO" id="GO:0004180">
    <property type="term" value="F:carboxypeptidase activity"/>
    <property type="evidence" value="ECO:0007669"/>
    <property type="project" value="UniProtKB-KW"/>
</dbReference>
<keyword evidence="11 22" id="KW-0732">Signal</keyword>
<evidence type="ECO:0000256" key="17">
    <source>
        <dbReference type="ARBA" id="ARBA00023145"/>
    </source>
</evidence>
<dbReference type="CDD" id="cd03883">
    <property type="entry name" value="M28_Pgcp_like"/>
    <property type="match status" value="1"/>
</dbReference>
<feature type="domain" description="Peptidase M28" evidence="23">
    <location>
        <begin position="292"/>
        <end position="479"/>
    </location>
</feature>
<evidence type="ECO:0000313" key="25">
    <source>
        <dbReference type="Proteomes" id="UP000242188"/>
    </source>
</evidence>
<keyword evidence="8 24" id="KW-0121">Carboxypeptidase</keyword>
<dbReference type="InterPro" id="IPR007484">
    <property type="entry name" value="Peptidase_M28"/>
</dbReference>
<comment type="subcellular location">
    <subcellularLocation>
        <location evidence="1">Endoplasmic reticulum</location>
    </subcellularLocation>
    <subcellularLocation>
        <location evidence="3">Golgi apparatus</location>
    </subcellularLocation>
    <subcellularLocation>
        <location evidence="2">Lysosome</location>
    </subcellularLocation>
    <subcellularLocation>
        <location evidence="4">Secreted</location>
    </subcellularLocation>
</comment>
<keyword evidence="19" id="KW-0458">Lysosome</keyword>
<evidence type="ECO:0000256" key="18">
    <source>
        <dbReference type="ARBA" id="ARBA00023180"/>
    </source>
</evidence>
<dbReference type="GO" id="GO:0005794">
    <property type="term" value="C:Golgi apparatus"/>
    <property type="evidence" value="ECO:0007669"/>
    <property type="project" value="UniProtKB-SubCell"/>
</dbReference>
<evidence type="ECO:0000313" key="24">
    <source>
        <dbReference type="EMBL" id="OWF45518.1"/>
    </source>
</evidence>
<dbReference type="SUPFAM" id="SSF53187">
    <property type="entry name" value="Zn-dependent exopeptidases"/>
    <property type="match status" value="1"/>
</dbReference>
<dbReference type="Gene3D" id="3.50.30.30">
    <property type="match status" value="1"/>
</dbReference>
<dbReference type="GO" id="GO:0070573">
    <property type="term" value="F:metallodipeptidase activity"/>
    <property type="evidence" value="ECO:0007669"/>
    <property type="project" value="InterPro"/>
</dbReference>
<evidence type="ECO:0000256" key="10">
    <source>
        <dbReference type="ARBA" id="ARBA00022723"/>
    </source>
</evidence>
<evidence type="ECO:0000256" key="11">
    <source>
        <dbReference type="ARBA" id="ARBA00022729"/>
    </source>
</evidence>
<evidence type="ECO:0000256" key="21">
    <source>
        <dbReference type="ARBA" id="ARBA00033328"/>
    </source>
</evidence>
<keyword evidence="12" id="KW-0378">Hydrolase</keyword>
<evidence type="ECO:0000256" key="7">
    <source>
        <dbReference type="ARBA" id="ARBA00022525"/>
    </source>
</evidence>
<dbReference type="Gene3D" id="3.40.630.10">
    <property type="entry name" value="Zn peptidases"/>
    <property type="match status" value="1"/>
</dbReference>
<dbReference type="GO" id="GO:0005783">
    <property type="term" value="C:endoplasmic reticulum"/>
    <property type="evidence" value="ECO:0007669"/>
    <property type="project" value="UniProtKB-SubCell"/>
</dbReference>
<organism evidence="24 25">
    <name type="scientific">Mizuhopecten yessoensis</name>
    <name type="common">Japanese scallop</name>
    <name type="synonym">Patinopecten yessoensis</name>
    <dbReference type="NCBI Taxonomy" id="6573"/>
    <lineage>
        <taxon>Eukaryota</taxon>
        <taxon>Metazoa</taxon>
        <taxon>Spiralia</taxon>
        <taxon>Lophotrochozoa</taxon>
        <taxon>Mollusca</taxon>
        <taxon>Bivalvia</taxon>
        <taxon>Autobranchia</taxon>
        <taxon>Pteriomorphia</taxon>
        <taxon>Pectinida</taxon>
        <taxon>Pectinoidea</taxon>
        <taxon>Pectinidae</taxon>
        <taxon>Mizuhopecten</taxon>
    </lineage>
</organism>
<evidence type="ECO:0000256" key="13">
    <source>
        <dbReference type="ARBA" id="ARBA00022824"/>
    </source>
</evidence>
<keyword evidence="17" id="KW-0865">Zymogen</keyword>
<dbReference type="OrthoDB" id="10013407at2759"/>
<dbReference type="GO" id="GO:0005615">
    <property type="term" value="C:extracellular space"/>
    <property type="evidence" value="ECO:0007669"/>
    <property type="project" value="TreeGrafter"/>
</dbReference>
<dbReference type="EMBL" id="NEDP02004476">
    <property type="protein sequence ID" value="OWF45518.1"/>
    <property type="molecule type" value="Genomic_DNA"/>
</dbReference>
<evidence type="ECO:0000256" key="2">
    <source>
        <dbReference type="ARBA" id="ARBA00004371"/>
    </source>
</evidence>
<keyword evidence="10" id="KW-0479">Metal-binding</keyword>
<dbReference type="GO" id="GO:0046872">
    <property type="term" value="F:metal ion binding"/>
    <property type="evidence" value="ECO:0007669"/>
    <property type="project" value="UniProtKB-KW"/>
</dbReference>
<dbReference type="STRING" id="6573.A0A210Q9W8"/>
<dbReference type="GO" id="GO:0043171">
    <property type="term" value="P:peptide catabolic process"/>
    <property type="evidence" value="ECO:0007669"/>
    <property type="project" value="TreeGrafter"/>
</dbReference>
<keyword evidence="13" id="KW-0256">Endoplasmic reticulum</keyword>
<dbReference type="Proteomes" id="UP000242188">
    <property type="component" value="Unassembled WGS sequence"/>
</dbReference>
<evidence type="ECO:0000256" key="4">
    <source>
        <dbReference type="ARBA" id="ARBA00004613"/>
    </source>
</evidence>
<evidence type="ECO:0000256" key="1">
    <source>
        <dbReference type="ARBA" id="ARBA00004240"/>
    </source>
</evidence>
<evidence type="ECO:0000259" key="23">
    <source>
        <dbReference type="Pfam" id="PF04389"/>
    </source>
</evidence>
<dbReference type="InterPro" id="IPR039866">
    <property type="entry name" value="CPQ"/>
</dbReference>
<sequence length="493" mass="54762">MAVLWRLLAILIIFFINHPSPSYGAVLKFERSKVFEDIFKVSPGRLLPGNKKRPLEDWIQEIQGYRAIADQIIERSVHGPAANQSYNRLATFVDKFGNRQVGSQNLEDSIDYMLDKLKEDGLKNVHGEEVWVPRWVRGQESAEMLSPRRKDLALLGLGTSVGTPENGIQSEVIVVRSWADLDQHAKQVKGKIVVYNQEWISYSVSVDYRSNGAARAAVYGAVATLIRSVTPLSIYSPHTGMQDYADGVKKIPTACITVEDAEMMDRMQQRGEKIVVKLMMGARNLPPVKSRNTVAEVVGSTYPDEVVLVSGHLDSWDVGQGAMDDGGGAFISWQALSLISQLGLQPKRTMRMVMWTGEEIGAVGAEAYFQAHKENIGKFDMVMESDIGTFLPYGIQFTGNEEATKIMKSVLDLLQPINATKLKPGADGEDIDMWMSHGVPGSSLYLDTSKYFYYHHTNGDTMTVQNPGEMNLCAAVWAVVAFTVADMEEMLPR</sequence>
<evidence type="ECO:0000256" key="3">
    <source>
        <dbReference type="ARBA" id="ARBA00004555"/>
    </source>
</evidence>
<keyword evidence="16" id="KW-0482">Metalloprotease</keyword>
<evidence type="ECO:0000256" key="9">
    <source>
        <dbReference type="ARBA" id="ARBA00022670"/>
    </source>
</evidence>
<evidence type="ECO:0000256" key="16">
    <source>
        <dbReference type="ARBA" id="ARBA00023049"/>
    </source>
</evidence>
<reference evidence="24 25" key="1">
    <citation type="journal article" date="2017" name="Nat. Ecol. Evol.">
        <title>Scallop genome provides insights into evolution of bilaterian karyotype and development.</title>
        <authorList>
            <person name="Wang S."/>
            <person name="Zhang J."/>
            <person name="Jiao W."/>
            <person name="Li J."/>
            <person name="Xun X."/>
            <person name="Sun Y."/>
            <person name="Guo X."/>
            <person name="Huan P."/>
            <person name="Dong B."/>
            <person name="Zhang L."/>
            <person name="Hu X."/>
            <person name="Sun X."/>
            <person name="Wang J."/>
            <person name="Zhao C."/>
            <person name="Wang Y."/>
            <person name="Wang D."/>
            <person name="Huang X."/>
            <person name="Wang R."/>
            <person name="Lv J."/>
            <person name="Li Y."/>
            <person name="Zhang Z."/>
            <person name="Liu B."/>
            <person name="Lu W."/>
            <person name="Hui Y."/>
            <person name="Liang J."/>
            <person name="Zhou Z."/>
            <person name="Hou R."/>
            <person name="Li X."/>
            <person name="Liu Y."/>
            <person name="Li H."/>
            <person name="Ning X."/>
            <person name="Lin Y."/>
            <person name="Zhao L."/>
            <person name="Xing Q."/>
            <person name="Dou J."/>
            <person name="Li Y."/>
            <person name="Mao J."/>
            <person name="Guo H."/>
            <person name="Dou H."/>
            <person name="Li T."/>
            <person name="Mu C."/>
            <person name="Jiang W."/>
            <person name="Fu Q."/>
            <person name="Fu X."/>
            <person name="Miao Y."/>
            <person name="Liu J."/>
            <person name="Yu Q."/>
            <person name="Li R."/>
            <person name="Liao H."/>
            <person name="Li X."/>
            <person name="Kong Y."/>
            <person name="Jiang Z."/>
            <person name="Chourrout D."/>
            <person name="Li R."/>
            <person name="Bao Z."/>
        </authorList>
    </citation>
    <scope>NUCLEOTIDE SEQUENCE [LARGE SCALE GENOMIC DNA]</scope>
    <source>
        <strain evidence="24 25">PY_sf001</strain>
    </source>
</reference>
<evidence type="ECO:0000256" key="20">
    <source>
        <dbReference type="ARBA" id="ARBA00025833"/>
    </source>
</evidence>
<evidence type="ECO:0000256" key="22">
    <source>
        <dbReference type="SAM" id="SignalP"/>
    </source>
</evidence>
<dbReference type="PANTHER" id="PTHR12053">
    <property type="entry name" value="PROTEASE FAMILY M28 PLASMA GLUTAMATE CARBOXYPEPTIDASE-RELATED"/>
    <property type="match status" value="1"/>
</dbReference>
<evidence type="ECO:0000256" key="15">
    <source>
        <dbReference type="ARBA" id="ARBA00023034"/>
    </source>
</evidence>
<evidence type="ECO:0000256" key="5">
    <source>
        <dbReference type="ARBA" id="ARBA00010918"/>
    </source>
</evidence>
<dbReference type="FunFam" id="3.40.630.10:FF:000036">
    <property type="entry name" value="Carboxypeptidase Q"/>
    <property type="match status" value="1"/>
</dbReference>
<gene>
    <name evidence="24" type="ORF">KP79_PYT07845</name>
</gene>
<keyword evidence="9" id="KW-0645">Protease</keyword>
<evidence type="ECO:0000256" key="8">
    <source>
        <dbReference type="ARBA" id="ARBA00022645"/>
    </source>
</evidence>
<dbReference type="GO" id="GO:0005764">
    <property type="term" value="C:lysosome"/>
    <property type="evidence" value="ECO:0007669"/>
    <property type="project" value="UniProtKB-SubCell"/>
</dbReference>
<name>A0A210Q9W8_MIZYE</name>
<feature type="chain" id="PRO_5013324240" description="Carboxypeptidase Q" evidence="22">
    <location>
        <begin position="25"/>
        <end position="493"/>
    </location>
</feature>
<evidence type="ECO:0000256" key="19">
    <source>
        <dbReference type="ARBA" id="ARBA00023228"/>
    </source>
</evidence>
<keyword evidence="15" id="KW-0333">Golgi apparatus</keyword>
<evidence type="ECO:0000256" key="6">
    <source>
        <dbReference type="ARBA" id="ARBA00014116"/>
    </source>
</evidence>
<evidence type="ECO:0000256" key="12">
    <source>
        <dbReference type="ARBA" id="ARBA00022801"/>
    </source>
</evidence>
<comment type="similarity">
    <text evidence="5">Belongs to the peptidase M28 family.</text>
</comment>
<dbReference type="PANTHER" id="PTHR12053:SF3">
    <property type="entry name" value="CARBOXYPEPTIDASE Q"/>
    <property type="match status" value="1"/>
</dbReference>
<dbReference type="FunFam" id="3.50.30.30:FF:000009">
    <property type="entry name" value="Carboxypeptidase Q"/>
    <property type="match status" value="1"/>
</dbReference>
<comment type="subunit">
    <text evidence="20">Homodimer. The monomeric form is inactive while the homodimer is active.</text>
</comment>
<dbReference type="AlphaFoldDB" id="A0A210Q9W8"/>
<keyword evidence="7" id="KW-0964">Secreted</keyword>